<feature type="transmembrane region" description="Helical" evidence="2">
    <location>
        <begin position="112"/>
        <end position="131"/>
    </location>
</feature>
<reference evidence="3 4" key="1">
    <citation type="submission" date="2019-12" db="EMBL/GenBank/DDBJ databases">
        <title>Rhizobium genotypes associated with high levels of biological nitrogen fixation by grain legumes in a temperate-maritime cropping system.</title>
        <authorList>
            <person name="Maluk M."/>
            <person name="Francesc Ferrando Molina F."/>
            <person name="Lopez Del Egido L."/>
            <person name="Lafos M."/>
            <person name="Langarica-Fuentes A."/>
            <person name="Gebre Yohannes G."/>
            <person name="Young M.W."/>
            <person name="Martin P."/>
            <person name="Gantlett R."/>
            <person name="Kenicer G."/>
            <person name="Hawes C."/>
            <person name="Begg G.S."/>
            <person name="Quilliam R.S."/>
            <person name="Squire G.R."/>
            <person name="Poole P.S."/>
            <person name="Young P.W."/>
            <person name="Iannetta P.M."/>
            <person name="James E.K."/>
        </authorList>
    </citation>
    <scope>NUCLEOTIDE SEQUENCE [LARGE SCALE GENOMIC DNA]</scope>
    <source>
        <strain evidence="3 4">JHI366</strain>
    </source>
</reference>
<proteinExistence type="predicted"/>
<dbReference type="EMBL" id="WUFT01000009">
    <property type="protein sequence ID" value="NEJ72075.1"/>
    <property type="molecule type" value="Genomic_DNA"/>
</dbReference>
<protein>
    <submittedName>
        <fullName evidence="3">DUF4231 domain-containing protein</fullName>
    </submittedName>
</protein>
<accession>A0A7K3UFI3</accession>
<comment type="caution">
    <text evidence="3">The sequence shown here is derived from an EMBL/GenBank/DDBJ whole genome shotgun (WGS) entry which is preliminary data.</text>
</comment>
<keyword evidence="2" id="KW-1133">Transmembrane helix</keyword>
<feature type="transmembrane region" description="Helical" evidence="2">
    <location>
        <begin position="6"/>
        <end position="28"/>
    </location>
</feature>
<evidence type="ECO:0000256" key="1">
    <source>
        <dbReference type="SAM" id="MobiDB-lite"/>
    </source>
</evidence>
<feature type="compositionally biased region" description="Basic and acidic residues" evidence="1">
    <location>
        <begin position="201"/>
        <end position="212"/>
    </location>
</feature>
<feature type="compositionally biased region" description="Polar residues" evidence="1">
    <location>
        <begin position="188"/>
        <end position="200"/>
    </location>
</feature>
<evidence type="ECO:0000313" key="4">
    <source>
        <dbReference type="Proteomes" id="UP000471753"/>
    </source>
</evidence>
<keyword evidence="2" id="KW-0472">Membrane</keyword>
<dbReference type="AlphaFoldDB" id="A0A7K3UFI3"/>
<keyword evidence="2" id="KW-0812">Transmembrane</keyword>
<dbReference type="Proteomes" id="UP000471753">
    <property type="component" value="Unassembled WGS sequence"/>
</dbReference>
<dbReference type="Pfam" id="PF14015">
    <property type="entry name" value="DUF4231"/>
    <property type="match status" value="1"/>
</dbReference>
<feature type="region of interest" description="Disordered" evidence="1">
    <location>
        <begin position="185"/>
        <end position="212"/>
    </location>
</feature>
<organism evidence="3 4">
    <name type="scientific">Rhizobium phaseoli</name>
    <dbReference type="NCBI Taxonomy" id="396"/>
    <lineage>
        <taxon>Bacteria</taxon>
        <taxon>Pseudomonadati</taxon>
        <taxon>Pseudomonadota</taxon>
        <taxon>Alphaproteobacteria</taxon>
        <taxon>Hyphomicrobiales</taxon>
        <taxon>Rhizobiaceae</taxon>
        <taxon>Rhizobium/Agrobacterium group</taxon>
        <taxon>Rhizobium</taxon>
    </lineage>
</organism>
<dbReference type="InterPro" id="IPR025325">
    <property type="entry name" value="DUF4231"/>
</dbReference>
<evidence type="ECO:0000313" key="3">
    <source>
        <dbReference type="EMBL" id="NEJ72075.1"/>
    </source>
</evidence>
<gene>
    <name evidence="3" type="ORF">GR197_16255</name>
</gene>
<evidence type="ECO:0000256" key="2">
    <source>
        <dbReference type="SAM" id="Phobius"/>
    </source>
</evidence>
<name>A0A7K3UFI3_9HYPH</name>
<sequence length="212" mass="24392">MMNIVVNWWLVAIVVYVTLAVATGVPVLRAIFGKIVLHPGGPNFEQSKHFTDGAKDALQQHYDRIRGTLGFWKKQAELYRRAHYYCLLWTIPSSVIIPFLAQASDADPLSRWLITVISAYSAILLAVHRSFKIADNYRAFREGESNFYDTYRRMLDRPHAFGTTEDERLDRYFDEVENLRKFVRNAETDNTPSIEQAKSQVSREGDSPRSSD</sequence>
<feature type="transmembrane region" description="Helical" evidence="2">
    <location>
        <begin position="82"/>
        <end position="100"/>
    </location>
</feature>